<keyword evidence="2" id="KW-1185">Reference proteome</keyword>
<name>A0ABR9GBW4_9GAMM</name>
<protein>
    <submittedName>
        <fullName evidence="1">Uncharacterized protein</fullName>
    </submittedName>
</protein>
<proteinExistence type="predicted"/>
<gene>
    <name evidence="1" type="ORF">IGX34_14145</name>
</gene>
<accession>A0ABR9GBW4</accession>
<comment type="caution">
    <text evidence="1">The sequence shown here is derived from an EMBL/GenBank/DDBJ whole genome shotgun (WGS) entry which is preliminary data.</text>
</comment>
<dbReference type="Proteomes" id="UP000651010">
    <property type="component" value="Unassembled WGS sequence"/>
</dbReference>
<organism evidence="1 2">
    <name type="scientific">Dyella acidiphila</name>
    <dbReference type="NCBI Taxonomy" id="2775866"/>
    <lineage>
        <taxon>Bacteria</taxon>
        <taxon>Pseudomonadati</taxon>
        <taxon>Pseudomonadota</taxon>
        <taxon>Gammaproteobacteria</taxon>
        <taxon>Lysobacterales</taxon>
        <taxon>Rhodanobacteraceae</taxon>
        <taxon>Dyella</taxon>
    </lineage>
</organism>
<evidence type="ECO:0000313" key="2">
    <source>
        <dbReference type="Proteomes" id="UP000651010"/>
    </source>
</evidence>
<evidence type="ECO:0000313" key="1">
    <source>
        <dbReference type="EMBL" id="MBE1161521.1"/>
    </source>
</evidence>
<sequence>MSDFLVAYFYTQTEAVMSAMKLMAYGVQRSHLKMHVENRATFECRPAATYSKGDSPVALEAAAMPNMDSSTENVSLRVMLTNSVMMDNVCSMLRDTGAHHIDVVEHHVEQECSAI</sequence>
<reference evidence="1 2" key="1">
    <citation type="submission" date="2020-09" db="EMBL/GenBank/DDBJ databases">
        <title>Dyella sp. 7MK23 isolated from forest soil.</title>
        <authorList>
            <person name="Fu J."/>
        </authorList>
    </citation>
    <scope>NUCLEOTIDE SEQUENCE [LARGE SCALE GENOMIC DNA]</scope>
    <source>
        <strain evidence="1 2">7MK23</strain>
    </source>
</reference>
<dbReference type="EMBL" id="JACZZA010000008">
    <property type="protein sequence ID" value="MBE1161521.1"/>
    <property type="molecule type" value="Genomic_DNA"/>
</dbReference>
<dbReference type="RefSeq" id="WP_192556365.1">
    <property type="nucleotide sequence ID" value="NZ_JACZZA010000008.1"/>
</dbReference>